<evidence type="ECO:0000313" key="2">
    <source>
        <dbReference type="EMBL" id="KAF9738210.1"/>
    </source>
</evidence>
<proteinExistence type="predicted"/>
<reference evidence="2" key="1">
    <citation type="journal article" date="2020" name="Mol. Plant Microbe Interact.">
        <title>Genome Sequence of the Biocontrol Agent Coniothyrium minitans strain Conio (IMI 134523).</title>
        <authorList>
            <person name="Patel D."/>
            <person name="Shittu T.A."/>
            <person name="Baroncelli R."/>
            <person name="Muthumeenakshi S."/>
            <person name="Osborne T.H."/>
            <person name="Janganan T.K."/>
            <person name="Sreenivasaprasad S."/>
        </authorList>
    </citation>
    <scope>NUCLEOTIDE SEQUENCE</scope>
    <source>
        <strain evidence="2">Conio</strain>
    </source>
</reference>
<name>A0A9P6GNH5_9PLEO</name>
<dbReference type="Proteomes" id="UP000756921">
    <property type="component" value="Unassembled WGS sequence"/>
</dbReference>
<evidence type="ECO:0000256" key="1">
    <source>
        <dbReference type="SAM" id="MobiDB-lite"/>
    </source>
</evidence>
<gene>
    <name evidence="2" type="ORF">PMIN01_03493</name>
</gene>
<feature type="region of interest" description="Disordered" evidence="1">
    <location>
        <begin position="1"/>
        <end position="47"/>
    </location>
</feature>
<dbReference type="EMBL" id="WJXW01000003">
    <property type="protein sequence ID" value="KAF9738210.1"/>
    <property type="molecule type" value="Genomic_DNA"/>
</dbReference>
<feature type="compositionally biased region" description="Low complexity" evidence="1">
    <location>
        <begin position="113"/>
        <end position="128"/>
    </location>
</feature>
<keyword evidence="3" id="KW-1185">Reference proteome</keyword>
<comment type="caution">
    <text evidence="2">The sequence shown here is derived from an EMBL/GenBank/DDBJ whole genome shotgun (WGS) entry which is preliminary data.</text>
</comment>
<organism evidence="2 3">
    <name type="scientific">Paraphaeosphaeria minitans</name>
    <dbReference type="NCBI Taxonomy" id="565426"/>
    <lineage>
        <taxon>Eukaryota</taxon>
        <taxon>Fungi</taxon>
        <taxon>Dikarya</taxon>
        <taxon>Ascomycota</taxon>
        <taxon>Pezizomycotina</taxon>
        <taxon>Dothideomycetes</taxon>
        <taxon>Pleosporomycetidae</taxon>
        <taxon>Pleosporales</taxon>
        <taxon>Massarineae</taxon>
        <taxon>Didymosphaeriaceae</taxon>
        <taxon>Paraphaeosphaeria</taxon>
    </lineage>
</organism>
<dbReference type="AlphaFoldDB" id="A0A9P6GNH5"/>
<dbReference type="OrthoDB" id="10670728at2759"/>
<protein>
    <submittedName>
        <fullName evidence="2">Uncharacterized protein</fullName>
    </submittedName>
</protein>
<evidence type="ECO:0000313" key="3">
    <source>
        <dbReference type="Proteomes" id="UP000756921"/>
    </source>
</evidence>
<feature type="region of interest" description="Disordered" evidence="1">
    <location>
        <begin position="113"/>
        <end position="145"/>
    </location>
</feature>
<sequence length="196" mass="21256">MRARAGYRGAVDGTIQGACTQQGKADETREKQGNERRTKGSTPFRTKQQQTLSLTLYSESLACGTAWTSSTVEERLGQVPKVGRRGIWDDDDDDDDDDVMMVVVMVKVMVSPASQPARQPARPQASAGPGTGANRISTDVVWPEQEASRARQRDKALRPYKDHNLQGVNGQGWAGMGKRFGEVNCTIGGWVLGGSS</sequence>
<accession>A0A9P6GNH5</accession>
<feature type="compositionally biased region" description="Basic and acidic residues" evidence="1">
    <location>
        <begin position="24"/>
        <end position="38"/>
    </location>
</feature>